<dbReference type="SUPFAM" id="SSF47923">
    <property type="entry name" value="Ypt/Rab-GAP domain of gyp1p"/>
    <property type="match status" value="2"/>
</dbReference>
<dbReference type="GO" id="GO:0005096">
    <property type="term" value="F:GTPase activator activity"/>
    <property type="evidence" value="ECO:0007669"/>
    <property type="project" value="UniProtKB-KW"/>
</dbReference>
<dbReference type="InterPro" id="IPR000195">
    <property type="entry name" value="Rab-GAP-TBC_dom"/>
</dbReference>
<reference evidence="4" key="1">
    <citation type="submission" date="2021-03" db="EMBL/GenBank/DDBJ databases">
        <title>Chromosome level genome of the anhydrobiotic midge Polypedilum vanderplanki.</title>
        <authorList>
            <person name="Yoshida Y."/>
            <person name="Kikawada T."/>
            <person name="Gusev O."/>
        </authorList>
    </citation>
    <scope>NUCLEOTIDE SEQUENCE</scope>
    <source>
        <strain evidence="4">NIAS01</strain>
        <tissue evidence="4">Whole body or cell culture</tissue>
    </source>
</reference>
<dbReference type="FunFam" id="1.10.8.1310:FF:000001">
    <property type="entry name" value="TBC1 domain family, member 20"/>
    <property type="match status" value="1"/>
</dbReference>
<feature type="region of interest" description="Disordered" evidence="2">
    <location>
        <begin position="1"/>
        <end position="33"/>
    </location>
</feature>
<keyword evidence="5" id="KW-1185">Reference proteome</keyword>
<dbReference type="InterPro" id="IPR035969">
    <property type="entry name" value="Rab-GAP_TBC_sf"/>
</dbReference>
<dbReference type="Pfam" id="PF00566">
    <property type="entry name" value="RabGAP-TBC"/>
    <property type="match status" value="1"/>
</dbReference>
<dbReference type="InterPro" id="IPR045913">
    <property type="entry name" value="TBC20/Gyp8-like"/>
</dbReference>
<organism evidence="4 5">
    <name type="scientific">Polypedilum vanderplanki</name>
    <name type="common">Sleeping chironomid midge</name>
    <dbReference type="NCBI Taxonomy" id="319348"/>
    <lineage>
        <taxon>Eukaryota</taxon>
        <taxon>Metazoa</taxon>
        <taxon>Ecdysozoa</taxon>
        <taxon>Arthropoda</taxon>
        <taxon>Hexapoda</taxon>
        <taxon>Insecta</taxon>
        <taxon>Pterygota</taxon>
        <taxon>Neoptera</taxon>
        <taxon>Endopterygota</taxon>
        <taxon>Diptera</taxon>
        <taxon>Nematocera</taxon>
        <taxon>Chironomoidea</taxon>
        <taxon>Chironomidae</taxon>
        <taxon>Chironominae</taxon>
        <taxon>Polypedilum</taxon>
        <taxon>Polypedilum</taxon>
    </lineage>
</organism>
<dbReference type="OrthoDB" id="206700at2759"/>
<evidence type="ECO:0000256" key="1">
    <source>
        <dbReference type="ARBA" id="ARBA00022468"/>
    </source>
</evidence>
<dbReference type="PROSITE" id="PS50086">
    <property type="entry name" value="TBC_RABGAP"/>
    <property type="match status" value="1"/>
</dbReference>
<dbReference type="Gene3D" id="1.10.472.80">
    <property type="entry name" value="Ypt/Rab-GAP domain of gyp1p, domain 3"/>
    <property type="match status" value="1"/>
</dbReference>
<gene>
    <name evidence="4" type="ORF">PVAND_004528</name>
</gene>
<dbReference type="PANTHER" id="PTHR20913">
    <property type="entry name" value="TBC1 DOMAIN FAMILY MEMBER 20/GTPASE"/>
    <property type="match status" value="1"/>
</dbReference>
<feature type="domain" description="Rab-GAP TBC" evidence="3">
    <location>
        <begin position="93"/>
        <end position="279"/>
    </location>
</feature>
<dbReference type="PANTHER" id="PTHR20913:SF7">
    <property type="entry name" value="RE60063P"/>
    <property type="match status" value="1"/>
</dbReference>
<dbReference type="SMART" id="SM00164">
    <property type="entry name" value="TBC"/>
    <property type="match status" value="1"/>
</dbReference>
<evidence type="ECO:0000313" key="5">
    <source>
        <dbReference type="Proteomes" id="UP001107558"/>
    </source>
</evidence>
<keyword evidence="1" id="KW-0343">GTPase activation</keyword>
<evidence type="ECO:0000313" key="4">
    <source>
        <dbReference type="EMBL" id="KAG5674574.1"/>
    </source>
</evidence>
<dbReference type="GO" id="GO:0005789">
    <property type="term" value="C:endoplasmic reticulum membrane"/>
    <property type="evidence" value="ECO:0007669"/>
    <property type="project" value="TreeGrafter"/>
</dbReference>
<name>A0A9J6BZD9_POLVA</name>
<sequence length="347" mass="40792">MENTFNNKTDKENSENIIESDINCKNNGDEDFTSPKMEVKKEIVNDEPSELSFETYPENSEEKAKRKLIEKAINDPNSRLDTWLSFAKSEYGLVNDDLRKIVWPLLLNVDTNKLDNVPTLEELKNHKEYEQVVLDVNRSLRRFPPGIPLKHRLALQDQLTVVILRVITKYPHLSYFQGYHDVAITFLLVTGDAVAYHIMEILSTKHLAECMQKTFETVQKRLLTVFAITYREKKELFEFLEKSQCGLLFALPWYLTWFGHSLNTYKSVVRLYDYFLASDPLLPLYVSAAIVLYREDEIFREDCDRASLHCLLSRLPEDLPFEYLLNYSQKLFEKITDTMSYERESFY</sequence>
<dbReference type="Gene3D" id="1.10.8.1310">
    <property type="match status" value="1"/>
</dbReference>
<comment type="caution">
    <text evidence="4">The sequence shown here is derived from an EMBL/GenBank/DDBJ whole genome shotgun (WGS) entry which is preliminary data.</text>
</comment>
<protein>
    <recommendedName>
        <fullName evidence="3">Rab-GAP TBC domain-containing protein</fullName>
    </recommendedName>
</protein>
<evidence type="ECO:0000256" key="2">
    <source>
        <dbReference type="SAM" id="MobiDB-lite"/>
    </source>
</evidence>
<dbReference type="GO" id="GO:0006888">
    <property type="term" value="P:endoplasmic reticulum to Golgi vesicle-mediated transport"/>
    <property type="evidence" value="ECO:0007669"/>
    <property type="project" value="TreeGrafter"/>
</dbReference>
<dbReference type="EMBL" id="JADBJN010000002">
    <property type="protein sequence ID" value="KAG5674574.1"/>
    <property type="molecule type" value="Genomic_DNA"/>
</dbReference>
<accession>A0A9J6BZD9</accession>
<proteinExistence type="predicted"/>
<dbReference type="AlphaFoldDB" id="A0A9J6BZD9"/>
<evidence type="ECO:0000259" key="3">
    <source>
        <dbReference type="PROSITE" id="PS50086"/>
    </source>
</evidence>
<dbReference type="Proteomes" id="UP001107558">
    <property type="component" value="Chromosome 2"/>
</dbReference>